<evidence type="ECO:0000313" key="10">
    <source>
        <dbReference type="EMBL" id="QBM85469.1"/>
    </source>
</evidence>
<sequence>MQQYVATCRLSKLLFAVAFFVHFTDTSLHSAIASSPYTFSSHSKMPKTGHRYDRSGTDLTDVFGSSVRAKKKIKSIENLLARDDLPADIRIEKERALKALQVDLKTRLFNLRTQKRAKKYHMVRFFERKKAIRKLKQAQKAFDQVTEEGVKKEIKKARKVLKHSQIDVAYNIMYPKSQKYISLYPSGPSAAEVEDENVKKGMLLTDARRLEFKKKVEDLIDSDKLPFTFDEILQGKSINVDNVRWPQDSKEIDAATNENNEDEEDDFFE</sequence>
<dbReference type="InterPro" id="IPR050786">
    <property type="entry name" value="EFG1_rRNA-proc"/>
</dbReference>
<evidence type="ECO:0000313" key="11">
    <source>
        <dbReference type="Proteomes" id="UP000292447"/>
    </source>
</evidence>
<proteinExistence type="inferred from homology"/>
<evidence type="ECO:0000256" key="1">
    <source>
        <dbReference type="ARBA" id="ARBA00004604"/>
    </source>
</evidence>
<feature type="chain" id="PRO_5020338387" description="rRNA-processing protein EFG1" evidence="9">
    <location>
        <begin position="27"/>
        <end position="269"/>
    </location>
</feature>
<evidence type="ECO:0000256" key="6">
    <source>
        <dbReference type="ARBA" id="ARBA00023054"/>
    </source>
</evidence>
<dbReference type="PANTHER" id="PTHR33911:SF1">
    <property type="entry name" value="RRNA-PROCESSING PROTEIN EFG1"/>
    <property type="match status" value="1"/>
</dbReference>
<keyword evidence="7" id="KW-0539">Nucleus</keyword>
<protein>
    <recommendedName>
        <fullName evidence="3">rRNA-processing protein EFG1</fullName>
    </recommendedName>
    <alternativeName>
        <fullName evidence="4">rRNA-processing protein efg1</fullName>
    </alternativeName>
</protein>
<evidence type="ECO:0000256" key="5">
    <source>
        <dbReference type="ARBA" id="ARBA00022552"/>
    </source>
</evidence>
<organism evidence="10 11">
    <name type="scientific">Metschnikowia aff. pulcherrima</name>
    <dbReference type="NCBI Taxonomy" id="2163413"/>
    <lineage>
        <taxon>Eukaryota</taxon>
        <taxon>Fungi</taxon>
        <taxon>Dikarya</taxon>
        <taxon>Ascomycota</taxon>
        <taxon>Saccharomycotina</taxon>
        <taxon>Pichiomycetes</taxon>
        <taxon>Metschnikowiaceae</taxon>
        <taxon>Metschnikowia</taxon>
    </lineage>
</organism>
<dbReference type="Pfam" id="PF10153">
    <property type="entry name" value="Efg1"/>
    <property type="match status" value="1"/>
</dbReference>
<evidence type="ECO:0000256" key="8">
    <source>
        <dbReference type="SAM" id="MobiDB-lite"/>
    </source>
</evidence>
<evidence type="ECO:0000256" key="7">
    <source>
        <dbReference type="ARBA" id="ARBA00023242"/>
    </source>
</evidence>
<keyword evidence="6" id="KW-0175">Coiled coil</keyword>
<dbReference type="AlphaFoldDB" id="A0A4P6XFN0"/>
<evidence type="ECO:0000256" key="3">
    <source>
        <dbReference type="ARBA" id="ARBA00018689"/>
    </source>
</evidence>
<dbReference type="GO" id="GO:0005730">
    <property type="term" value="C:nucleolus"/>
    <property type="evidence" value="ECO:0007669"/>
    <property type="project" value="UniProtKB-SubCell"/>
</dbReference>
<evidence type="ECO:0000256" key="4">
    <source>
        <dbReference type="ARBA" id="ARBA00019827"/>
    </source>
</evidence>
<dbReference type="Proteomes" id="UP000292447">
    <property type="component" value="Chromosome I"/>
</dbReference>
<evidence type="ECO:0000256" key="2">
    <source>
        <dbReference type="ARBA" id="ARBA00006916"/>
    </source>
</evidence>
<feature type="region of interest" description="Disordered" evidence="8">
    <location>
        <begin position="244"/>
        <end position="269"/>
    </location>
</feature>
<gene>
    <name evidence="10" type="primary">MPUL0A00880</name>
    <name evidence="10" type="ORF">METSCH_A00880</name>
</gene>
<dbReference type="GO" id="GO:0000462">
    <property type="term" value="P:maturation of SSU-rRNA from tricistronic rRNA transcript (SSU-rRNA, 5.8S rRNA, LSU-rRNA)"/>
    <property type="evidence" value="ECO:0007669"/>
    <property type="project" value="TreeGrafter"/>
</dbReference>
<keyword evidence="5" id="KW-0698">rRNA processing</keyword>
<dbReference type="PANTHER" id="PTHR33911">
    <property type="entry name" value="RRNA-PROCESSING PROTEIN EFG1"/>
    <property type="match status" value="1"/>
</dbReference>
<dbReference type="GO" id="GO:0030688">
    <property type="term" value="C:preribosome, small subunit precursor"/>
    <property type="evidence" value="ECO:0007669"/>
    <property type="project" value="TreeGrafter"/>
</dbReference>
<dbReference type="STRING" id="2163413.A0A4P6XFN0"/>
<reference evidence="11" key="1">
    <citation type="submission" date="2019-03" db="EMBL/GenBank/DDBJ databases">
        <title>Snf2 controls pulcherriminic acid biosynthesis and connects pigmentation and antifungal activity of the yeast Metschnikowia pulcherrima.</title>
        <authorList>
            <person name="Gore-Lloyd D."/>
            <person name="Sumann I."/>
            <person name="Brachmann A.O."/>
            <person name="Schneeberger K."/>
            <person name="Ortiz-Merino R.A."/>
            <person name="Moreno-Beltran M."/>
            <person name="Schlaefli M."/>
            <person name="Kirner P."/>
            <person name="Santos Kron A."/>
            <person name="Wolfe K.H."/>
            <person name="Piel J."/>
            <person name="Ahrens C.H."/>
            <person name="Henk D."/>
            <person name="Freimoser F.M."/>
        </authorList>
    </citation>
    <scope>NUCLEOTIDE SEQUENCE [LARGE SCALE GENOMIC DNA]</scope>
    <source>
        <strain evidence="11">APC 1.2</strain>
    </source>
</reference>
<feature type="signal peptide" evidence="9">
    <location>
        <begin position="1"/>
        <end position="26"/>
    </location>
</feature>
<keyword evidence="11" id="KW-1185">Reference proteome</keyword>
<comment type="similarity">
    <text evidence="2">Belongs to the EFG1 family.</text>
</comment>
<dbReference type="InterPro" id="IPR019310">
    <property type="entry name" value="Efg1"/>
</dbReference>
<comment type="subcellular location">
    <subcellularLocation>
        <location evidence="1">Nucleus</location>
        <location evidence="1">Nucleolus</location>
    </subcellularLocation>
</comment>
<keyword evidence="9" id="KW-0732">Signal</keyword>
<evidence type="ECO:0000256" key="9">
    <source>
        <dbReference type="SAM" id="SignalP"/>
    </source>
</evidence>
<accession>A0A4P6XFN0</accession>
<dbReference type="EMBL" id="CP034456">
    <property type="protein sequence ID" value="QBM85469.1"/>
    <property type="molecule type" value="Genomic_DNA"/>
</dbReference>
<feature type="compositionally biased region" description="Acidic residues" evidence="8">
    <location>
        <begin position="259"/>
        <end position="269"/>
    </location>
</feature>
<name>A0A4P6XFN0_9ASCO</name>